<dbReference type="PANTHER" id="PTHR32329:SF2">
    <property type="entry name" value="BIFUNCTIONAL PROTEIN [INCLUDES 2-HYDROXYACYL-COA DEHYDRATASE (N-TER) AND ITS ACTIVATOR DOMAIN (C_TERM)"/>
    <property type="match status" value="1"/>
</dbReference>
<reference evidence="2" key="2">
    <citation type="journal article" date="2021" name="PeerJ">
        <title>Extensive microbial diversity within the chicken gut microbiome revealed by metagenomics and culture.</title>
        <authorList>
            <person name="Gilroy R."/>
            <person name="Ravi A."/>
            <person name="Getino M."/>
            <person name="Pursley I."/>
            <person name="Horton D.L."/>
            <person name="Alikhan N.F."/>
            <person name="Baker D."/>
            <person name="Gharbi K."/>
            <person name="Hall N."/>
            <person name="Watson M."/>
            <person name="Adriaenssens E.M."/>
            <person name="Foster-Nyarko E."/>
            <person name="Jarju S."/>
            <person name="Secka A."/>
            <person name="Antonio M."/>
            <person name="Oren A."/>
            <person name="Chaudhuri R.R."/>
            <person name="La Ragione R."/>
            <person name="Hildebrand F."/>
            <person name="Pallen M.J."/>
        </authorList>
    </citation>
    <scope>NUCLEOTIDE SEQUENCE</scope>
    <source>
        <strain evidence="2">CHK191-8634</strain>
    </source>
</reference>
<organism evidence="2 3">
    <name type="scientific">Candidatus Ventrousia excrementavium</name>
    <dbReference type="NCBI Taxonomy" id="2840961"/>
    <lineage>
        <taxon>Bacteria</taxon>
        <taxon>Bacillati</taxon>
        <taxon>Bacillota</taxon>
        <taxon>Clostridia</taxon>
        <taxon>Eubacteriales</taxon>
        <taxon>Clostridiaceae</taxon>
        <taxon>Clostridiaceae incertae sedis</taxon>
        <taxon>Candidatus Ventrousia</taxon>
    </lineage>
</organism>
<dbReference type="PANTHER" id="PTHR32329">
    <property type="entry name" value="BIFUNCTIONAL PROTEIN [INCLUDES 2-HYDROXYACYL-COA DEHYDRATASE (N-TER) AND ITS ACTIVATOR DOMAIN (C_TERM)-RELATED"/>
    <property type="match status" value="1"/>
</dbReference>
<proteinExistence type="predicted"/>
<evidence type="ECO:0000313" key="3">
    <source>
        <dbReference type="Proteomes" id="UP000824073"/>
    </source>
</evidence>
<accession>A0A9D1LL52</accession>
<dbReference type="Proteomes" id="UP000824073">
    <property type="component" value="Unassembled WGS sequence"/>
</dbReference>
<dbReference type="Gene3D" id="3.40.50.11900">
    <property type="match status" value="1"/>
</dbReference>
<dbReference type="AlphaFoldDB" id="A0A9D1LL52"/>
<dbReference type="EMBL" id="DVMR01000051">
    <property type="protein sequence ID" value="HIU43929.1"/>
    <property type="molecule type" value="Genomic_DNA"/>
</dbReference>
<name>A0A9D1LL52_9CLOT</name>
<comment type="caution">
    <text evidence="2">The sequence shown here is derived from an EMBL/GenBank/DDBJ whole genome shotgun (WGS) entry which is preliminary data.</text>
</comment>
<evidence type="ECO:0000313" key="2">
    <source>
        <dbReference type="EMBL" id="HIU43929.1"/>
    </source>
</evidence>
<dbReference type="InterPro" id="IPR051805">
    <property type="entry name" value="Dehydratase_Activator_Redct"/>
</dbReference>
<gene>
    <name evidence="2" type="ORF">IAB67_06500</name>
</gene>
<dbReference type="InterPro" id="IPR018709">
    <property type="entry name" value="CoA_activase_DUF2229"/>
</dbReference>
<reference evidence="2" key="1">
    <citation type="submission" date="2020-10" db="EMBL/GenBank/DDBJ databases">
        <authorList>
            <person name="Gilroy R."/>
        </authorList>
    </citation>
    <scope>NUCLEOTIDE SEQUENCE</scope>
    <source>
        <strain evidence="2">CHK191-8634</strain>
    </source>
</reference>
<dbReference type="Pfam" id="PF09989">
    <property type="entry name" value="DUF2229"/>
    <property type="match status" value="1"/>
</dbReference>
<sequence>MKIGIPRALLYYRYHTLWETFFEELGVETVISPPTNKSILDTGSIYAIDESCLPMKIFLGHVEWLIDRCDMILVPRIASLGRQGSTCMRFHAAYDVAQNTFRDRKIKLLDYNIDLRKSGGELETFLTLGRAVGKKRTQSLHAYLTARQADKAVSTAEILHQRDLLQGDHCRILVVGHPYNIYDPYVGGPVLDCLRSLNTVPIIADIVDRREALERSTNITATLPWAFNRQLVGAIDIYRRYVDGIVLMSTFPCGPDSLVNEIVIRRVRDLPVLNLLIDGQEGTAGLETRLESFVDIIHFKREEDITLA</sequence>
<feature type="domain" description="DUF2229" evidence="1">
    <location>
        <begin position="2"/>
        <end position="206"/>
    </location>
</feature>
<protein>
    <recommendedName>
        <fullName evidence="1">DUF2229 domain-containing protein</fullName>
    </recommendedName>
</protein>
<evidence type="ECO:0000259" key="1">
    <source>
        <dbReference type="Pfam" id="PF09989"/>
    </source>
</evidence>